<dbReference type="Gene3D" id="2.40.10.10">
    <property type="entry name" value="Trypsin-like serine proteases"/>
    <property type="match status" value="1"/>
</dbReference>
<evidence type="ECO:0000256" key="1">
    <source>
        <dbReference type="ARBA" id="ARBA00023157"/>
    </source>
</evidence>
<keyword evidence="2" id="KW-0732">Signal</keyword>
<feature type="signal peptide" evidence="2">
    <location>
        <begin position="1"/>
        <end position="38"/>
    </location>
</feature>
<evidence type="ECO:0000313" key="5">
    <source>
        <dbReference type="RefSeq" id="XP_032336708.1"/>
    </source>
</evidence>
<evidence type="ECO:0000259" key="3">
    <source>
        <dbReference type="Pfam" id="PF00089"/>
    </source>
</evidence>
<dbReference type="RefSeq" id="XP_032336708.1">
    <property type="nucleotide sequence ID" value="XM_032480817.1"/>
</dbReference>
<feature type="domain" description="Peptidase S1" evidence="3">
    <location>
        <begin position="50"/>
        <end position="109"/>
    </location>
</feature>
<dbReference type="InterPro" id="IPR043504">
    <property type="entry name" value="Peptidase_S1_PA_chymotrypsin"/>
</dbReference>
<evidence type="ECO:0000313" key="4">
    <source>
        <dbReference type="Proteomes" id="UP000694856"/>
    </source>
</evidence>
<sequence length="152" mass="16153">MGIPGAGAPGPGRRGARALATALLCLHPLLLHSQMAWAEQCGKPSVGGKIFGGRDAPEMRWPWQAALYYQGIHICGAALINTSWVASAAHCFQKPSLLLTGLQSPDSLSHTSQDEGHLLHLYVWGRPGPPPPHTSAILAKMLWLSGLHVLSS</sequence>
<dbReference type="GeneID" id="116663856"/>
<evidence type="ECO:0000256" key="2">
    <source>
        <dbReference type="SAM" id="SignalP"/>
    </source>
</evidence>
<dbReference type="PANTHER" id="PTHR24253">
    <property type="entry name" value="TRANSMEMBRANE PROTEASE SERINE"/>
    <property type="match status" value="1"/>
</dbReference>
<reference evidence="5" key="1">
    <citation type="submission" date="2025-08" db="UniProtKB">
        <authorList>
            <consortium name="RefSeq"/>
        </authorList>
    </citation>
    <scope>IDENTIFICATION</scope>
    <source>
        <tissue evidence="5">Ear skin</tissue>
    </source>
</reference>
<keyword evidence="4" id="KW-1185">Reference proteome</keyword>
<keyword evidence="1" id="KW-1015">Disulfide bond</keyword>
<dbReference type="SUPFAM" id="SSF50494">
    <property type="entry name" value="Trypsin-like serine proteases"/>
    <property type="match status" value="1"/>
</dbReference>
<accession>A0A8B8T3X9</accession>
<dbReference type="AlphaFoldDB" id="A0A8B8T3X9"/>
<protein>
    <submittedName>
        <fullName evidence="5">Inactive serine protease 39-like</fullName>
    </submittedName>
</protein>
<dbReference type="KEGG" id="cfr:116663856"/>
<dbReference type="Proteomes" id="UP000694856">
    <property type="component" value="Chromosome 5"/>
</dbReference>
<proteinExistence type="predicted"/>
<dbReference type="GO" id="GO:0004252">
    <property type="term" value="F:serine-type endopeptidase activity"/>
    <property type="evidence" value="ECO:0007669"/>
    <property type="project" value="InterPro"/>
</dbReference>
<dbReference type="PANTHER" id="PTHR24253:SF42">
    <property type="entry name" value="PROTEASE, SERINE 47"/>
    <property type="match status" value="1"/>
</dbReference>
<dbReference type="InterPro" id="IPR009003">
    <property type="entry name" value="Peptidase_S1_PA"/>
</dbReference>
<feature type="chain" id="PRO_5034531285" evidence="2">
    <location>
        <begin position="39"/>
        <end position="152"/>
    </location>
</feature>
<organism evidence="4 5">
    <name type="scientific">Camelus ferus</name>
    <name type="common">Wild bactrian camel</name>
    <name type="synonym">Camelus bactrianus ferus</name>
    <dbReference type="NCBI Taxonomy" id="419612"/>
    <lineage>
        <taxon>Eukaryota</taxon>
        <taxon>Metazoa</taxon>
        <taxon>Chordata</taxon>
        <taxon>Craniata</taxon>
        <taxon>Vertebrata</taxon>
        <taxon>Euteleostomi</taxon>
        <taxon>Mammalia</taxon>
        <taxon>Eutheria</taxon>
        <taxon>Laurasiatheria</taxon>
        <taxon>Artiodactyla</taxon>
        <taxon>Tylopoda</taxon>
        <taxon>Camelidae</taxon>
        <taxon>Camelus</taxon>
    </lineage>
</organism>
<dbReference type="Pfam" id="PF00089">
    <property type="entry name" value="Trypsin"/>
    <property type="match status" value="1"/>
</dbReference>
<dbReference type="InterPro" id="IPR001254">
    <property type="entry name" value="Trypsin_dom"/>
</dbReference>
<name>A0A8B8T3X9_CAMFR</name>
<dbReference type="GO" id="GO:0006508">
    <property type="term" value="P:proteolysis"/>
    <property type="evidence" value="ECO:0007669"/>
    <property type="project" value="InterPro"/>
</dbReference>
<gene>
    <name evidence="5" type="primary">LOC116663856</name>
</gene>